<accession>A0A0R3WUY3</accession>
<evidence type="ECO:0000313" key="3">
    <source>
        <dbReference type="Proteomes" id="UP000274429"/>
    </source>
</evidence>
<protein>
    <submittedName>
        <fullName evidence="4">LAM_G_DOMAIN domain-containing protein</fullName>
    </submittedName>
</protein>
<evidence type="ECO:0000256" key="1">
    <source>
        <dbReference type="SAM" id="MobiDB-lite"/>
    </source>
</evidence>
<evidence type="ECO:0000313" key="4">
    <source>
        <dbReference type="WBParaSite" id="TTAC_0000457301-mRNA-1"/>
    </source>
</evidence>
<feature type="region of interest" description="Disordered" evidence="1">
    <location>
        <begin position="61"/>
        <end position="97"/>
    </location>
</feature>
<keyword evidence="3" id="KW-1185">Reference proteome</keyword>
<sequence>MRLMEDFSQSRSFNTTTDFNSITFDIVLDGQRGYFIVASKETRLRDSLQARFLCTASFSSLSSHTLRPPPLSPHLPPSTPPLYSTLLLPSSPPSPPPLSLMRPARKENYPFHLPYPPLASPRLTPPYITSPNSLHQLPLRGPYRCRFKALH</sequence>
<dbReference type="WBParaSite" id="TTAC_0000457301-mRNA-1">
    <property type="protein sequence ID" value="TTAC_0000457301-mRNA-1"/>
    <property type="gene ID" value="TTAC_0000457301"/>
</dbReference>
<organism evidence="4">
    <name type="scientific">Hydatigena taeniaeformis</name>
    <name type="common">Feline tapeworm</name>
    <name type="synonym">Taenia taeniaeformis</name>
    <dbReference type="NCBI Taxonomy" id="6205"/>
    <lineage>
        <taxon>Eukaryota</taxon>
        <taxon>Metazoa</taxon>
        <taxon>Spiralia</taxon>
        <taxon>Lophotrochozoa</taxon>
        <taxon>Platyhelminthes</taxon>
        <taxon>Cestoda</taxon>
        <taxon>Eucestoda</taxon>
        <taxon>Cyclophyllidea</taxon>
        <taxon>Taeniidae</taxon>
        <taxon>Hydatigera</taxon>
    </lineage>
</organism>
<reference evidence="4" key="1">
    <citation type="submission" date="2017-02" db="UniProtKB">
        <authorList>
            <consortium name="WormBaseParasite"/>
        </authorList>
    </citation>
    <scope>IDENTIFICATION</scope>
</reference>
<gene>
    <name evidence="2" type="ORF">TTAC_LOCUS4558</name>
</gene>
<evidence type="ECO:0000313" key="2">
    <source>
        <dbReference type="EMBL" id="VDM25179.1"/>
    </source>
</evidence>
<dbReference type="Proteomes" id="UP000274429">
    <property type="component" value="Unassembled WGS sequence"/>
</dbReference>
<dbReference type="EMBL" id="UYWX01004757">
    <property type="protein sequence ID" value="VDM25179.1"/>
    <property type="molecule type" value="Genomic_DNA"/>
</dbReference>
<dbReference type="AlphaFoldDB" id="A0A0R3WUY3"/>
<feature type="compositionally biased region" description="Pro residues" evidence="1">
    <location>
        <begin position="67"/>
        <end position="80"/>
    </location>
</feature>
<name>A0A0R3WUY3_HYDTA</name>
<proteinExistence type="predicted"/>
<reference evidence="2 3" key="2">
    <citation type="submission" date="2018-11" db="EMBL/GenBank/DDBJ databases">
        <authorList>
            <consortium name="Pathogen Informatics"/>
        </authorList>
    </citation>
    <scope>NUCLEOTIDE SEQUENCE [LARGE SCALE GENOMIC DNA]</scope>
</reference>